<dbReference type="AlphaFoldDB" id="A0A843XNV8"/>
<dbReference type="Proteomes" id="UP000652761">
    <property type="component" value="Unassembled WGS sequence"/>
</dbReference>
<evidence type="ECO:0000313" key="1">
    <source>
        <dbReference type="EMBL" id="MQM20852.1"/>
    </source>
</evidence>
<accession>A0A843XNV8</accession>
<keyword evidence="2" id="KW-1185">Reference proteome</keyword>
<reference evidence="1" key="1">
    <citation type="submission" date="2017-07" db="EMBL/GenBank/DDBJ databases">
        <title>Taro Niue Genome Assembly and Annotation.</title>
        <authorList>
            <person name="Atibalentja N."/>
            <person name="Keating K."/>
            <person name="Fields C.J."/>
        </authorList>
    </citation>
    <scope>NUCLEOTIDE SEQUENCE</scope>
    <source>
        <strain evidence="1">Niue_2</strain>
        <tissue evidence="1">Leaf</tissue>
    </source>
</reference>
<name>A0A843XNV8_COLES</name>
<protein>
    <submittedName>
        <fullName evidence="1">Uncharacterized protein</fullName>
    </submittedName>
</protein>
<comment type="caution">
    <text evidence="1">The sequence shown here is derived from an EMBL/GenBank/DDBJ whole genome shotgun (WGS) entry which is preliminary data.</text>
</comment>
<dbReference type="EMBL" id="NMUH01010271">
    <property type="protein sequence ID" value="MQM20852.1"/>
    <property type="molecule type" value="Genomic_DNA"/>
</dbReference>
<gene>
    <name evidence="1" type="ORF">Taro_053881</name>
</gene>
<organism evidence="1 2">
    <name type="scientific">Colocasia esculenta</name>
    <name type="common">Wild taro</name>
    <name type="synonym">Arum esculentum</name>
    <dbReference type="NCBI Taxonomy" id="4460"/>
    <lineage>
        <taxon>Eukaryota</taxon>
        <taxon>Viridiplantae</taxon>
        <taxon>Streptophyta</taxon>
        <taxon>Embryophyta</taxon>
        <taxon>Tracheophyta</taxon>
        <taxon>Spermatophyta</taxon>
        <taxon>Magnoliopsida</taxon>
        <taxon>Liliopsida</taxon>
        <taxon>Araceae</taxon>
        <taxon>Aroideae</taxon>
        <taxon>Colocasieae</taxon>
        <taxon>Colocasia</taxon>
    </lineage>
</organism>
<evidence type="ECO:0000313" key="2">
    <source>
        <dbReference type="Proteomes" id="UP000652761"/>
    </source>
</evidence>
<sequence length="468" mass="51114">MVVWDIEDGRSSIQCRLSSPLSHYLALRWFRSHVGRSGVRPQLGQAAVLRVLFVSVVALSHPSTGAEAGARLARRACGLRVPLLAASGIRLIARACTTVIAWSCLVPVGVVGLALCRPELLVVSASVFPRFRGPVLGCQSVVVPTCVASRLGGVSEVRDGSACRSSTLWRSEVAVLAVRRHSHLVVPWSRQICGWRCDPRDPWRGSGRSGRYSGIKARSLLRLVCGFPVRFVCTLQVGCSCCCVTHVVSVVARRVHVMVARLALDSLAVVFPVWRTGVGKSSSACYSVLSDGPCCLVIGLCILVKVLPRIALCRVWRRFFPGVLCVRFGPPLCCPCGSKCAVWLGCVLVRFSQDDSWHFWWRFSPKLPYVCFGHRCSLFVDMSCRCCQLDYLCYSLLERCQSRCCALGRASGCCVGQLASLFVLSFLVLPVGLHVSPWLGWCAEGCFHSVPDSVGFCGSHSRLRTMSC</sequence>
<proteinExistence type="predicted"/>